<dbReference type="EMBL" id="DROM01000309">
    <property type="protein sequence ID" value="HHH13597.1"/>
    <property type="molecule type" value="Genomic_DNA"/>
</dbReference>
<evidence type="ECO:0000256" key="2">
    <source>
        <dbReference type="ARBA" id="ARBA00022840"/>
    </source>
</evidence>
<dbReference type="PROSITE" id="PS51746">
    <property type="entry name" value="PPM_2"/>
    <property type="match status" value="1"/>
</dbReference>
<evidence type="ECO:0000313" key="6">
    <source>
        <dbReference type="EMBL" id="HHH13597.1"/>
    </source>
</evidence>
<dbReference type="CDD" id="cd00143">
    <property type="entry name" value="PP2Cc"/>
    <property type="match status" value="1"/>
</dbReference>
<dbReference type="SMART" id="SM00332">
    <property type="entry name" value="PP2Cc"/>
    <property type="match status" value="1"/>
</dbReference>
<dbReference type="SUPFAM" id="SSF56112">
    <property type="entry name" value="Protein kinase-like (PK-like)"/>
    <property type="match status" value="1"/>
</dbReference>
<feature type="domain" description="PPM-type phosphatase" evidence="5">
    <location>
        <begin position="1"/>
        <end position="195"/>
    </location>
</feature>
<keyword evidence="6" id="KW-0808">Transferase</keyword>
<dbReference type="PROSITE" id="PS00108">
    <property type="entry name" value="PROTEIN_KINASE_ST"/>
    <property type="match status" value="1"/>
</dbReference>
<dbReference type="SUPFAM" id="SSF81606">
    <property type="entry name" value="PP2C-like"/>
    <property type="match status" value="1"/>
</dbReference>
<evidence type="ECO:0000256" key="3">
    <source>
        <dbReference type="SAM" id="Phobius"/>
    </source>
</evidence>
<sequence length="527" mass="59680">AAICDGMSSSEGGVEAAQLCVRGFLDDYLSTPDSWTVKTAATKVLGALNRWLWSQGQMRYDSARGMVTTFTGLVIKSTTAHLFHVGDSRLYLFRDGELERLTRDHRVWVSKDRDFLSRAMGIDAHVDIDYRSLAVEPGDLFLFTTDGVTGHLTDNRLRQLLREHGDNLQACARQIMEEALHAGSHDNVTCQLLKVLSLPQQTEDDLLQKITELPFPPPLAPGMKIDGYEILRELHASKRSEVFLARETESGRKVILKVPSENFRDDPAFLEGFLHEEWVGRRIRNPHVLKVLETPHRRFLYNVSEYVEGQSLRQWIDDHPQTHINKAREFLQQIANGLRAFHRLEMIHLDLKPENILIDADGTLKIIDFGSTRVAGTAEITASYERDTPQATLDYGAPECFDGQCSNRSDIYSLGVIAYELLTGHLPYGEHDSQRAARRQRRYTPASRWNPHIQPWVDGALRKAVHPDPSKRYDTLSEFLYDLSKPNPAFASATTQPLMERNPVAFWKGLSLLLLLGNLVLLYLLAG</sequence>
<proteinExistence type="predicted"/>
<dbReference type="InterPro" id="IPR036457">
    <property type="entry name" value="PPM-type-like_dom_sf"/>
</dbReference>
<dbReference type="InterPro" id="IPR001932">
    <property type="entry name" value="PPM-type_phosphatase-like_dom"/>
</dbReference>
<keyword evidence="3" id="KW-0812">Transmembrane</keyword>
<keyword evidence="3" id="KW-0472">Membrane</keyword>
<dbReference type="Gene3D" id="1.10.510.10">
    <property type="entry name" value="Transferase(Phosphotransferase) domain 1"/>
    <property type="match status" value="1"/>
</dbReference>
<dbReference type="GO" id="GO:0005524">
    <property type="term" value="F:ATP binding"/>
    <property type="evidence" value="ECO:0007669"/>
    <property type="project" value="UniProtKB-KW"/>
</dbReference>
<dbReference type="CDD" id="cd14014">
    <property type="entry name" value="STKc_PknB_like"/>
    <property type="match status" value="1"/>
</dbReference>
<dbReference type="GO" id="GO:0004674">
    <property type="term" value="F:protein serine/threonine kinase activity"/>
    <property type="evidence" value="ECO:0007669"/>
    <property type="project" value="TreeGrafter"/>
</dbReference>
<organism evidence="6">
    <name type="scientific">Thiolapillus brandeum</name>
    <dbReference type="NCBI Taxonomy" id="1076588"/>
    <lineage>
        <taxon>Bacteria</taxon>
        <taxon>Pseudomonadati</taxon>
        <taxon>Pseudomonadota</taxon>
        <taxon>Gammaproteobacteria</taxon>
        <taxon>Chromatiales</taxon>
        <taxon>Sedimenticolaceae</taxon>
        <taxon>Thiolapillus</taxon>
    </lineage>
</organism>
<dbReference type="Gene3D" id="3.60.40.10">
    <property type="entry name" value="PPM-type phosphatase domain"/>
    <property type="match status" value="1"/>
</dbReference>
<evidence type="ECO:0000259" key="5">
    <source>
        <dbReference type="PROSITE" id="PS51746"/>
    </source>
</evidence>
<dbReference type="PANTHER" id="PTHR24346">
    <property type="entry name" value="MAP/MICROTUBULE AFFINITY-REGULATING KINASE"/>
    <property type="match status" value="1"/>
</dbReference>
<dbReference type="InterPro" id="IPR008271">
    <property type="entry name" value="Ser/Thr_kinase_AS"/>
</dbReference>
<feature type="transmembrane region" description="Helical" evidence="3">
    <location>
        <begin position="505"/>
        <end position="526"/>
    </location>
</feature>
<dbReference type="Pfam" id="PF13672">
    <property type="entry name" value="PP2C_2"/>
    <property type="match status" value="1"/>
</dbReference>
<keyword evidence="6" id="KW-0418">Kinase</keyword>
<name>A0A7C5IZC2_9GAMM</name>
<keyword evidence="1" id="KW-0547">Nucleotide-binding</keyword>
<gene>
    <name evidence="6" type="ORF">ENJ98_05120</name>
</gene>
<dbReference type="InterPro" id="IPR011009">
    <property type="entry name" value="Kinase-like_dom_sf"/>
</dbReference>
<dbReference type="AlphaFoldDB" id="A0A7C5IZC2"/>
<accession>A0A7C5IZC2</accession>
<dbReference type="SMART" id="SM00220">
    <property type="entry name" value="S_TKc"/>
    <property type="match status" value="1"/>
</dbReference>
<dbReference type="Pfam" id="PF00069">
    <property type="entry name" value="Pkinase"/>
    <property type="match status" value="1"/>
</dbReference>
<evidence type="ECO:0000259" key="4">
    <source>
        <dbReference type="PROSITE" id="PS50011"/>
    </source>
</evidence>
<dbReference type="PANTHER" id="PTHR24346:SF30">
    <property type="entry name" value="MATERNAL EMBRYONIC LEUCINE ZIPPER KINASE"/>
    <property type="match status" value="1"/>
</dbReference>
<feature type="non-terminal residue" evidence="6">
    <location>
        <position position="1"/>
    </location>
</feature>
<reference evidence="6" key="1">
    <citation type="journal article" date="2020" name="mSystems">
        <title>Genome- and Community-Level Interaction Insights into Carbon Utilization and Element Cycling Functions of Hydrothermarchaeota in Hydrothermal Sediment.</title>
        <authorList>
            <person name="Zhou Z."/>
            <person name="Liu Y."/>
            <person name="Xu W."/>
            <person name="Pan J."/>
            <person name="Luo Z.H."/>
            <person name="Li M."/>
        </authorList>
    </citation>
    <scope>NUCLEOTIDE SEQUENCE [LARGE SCALE GENOMIC DNA]</scope>
    <source>
        <strain evidence="6">HyVt-535</strain>
    </source>
</reference>
<keyword evidence="3" id="KW-1133">Transmembrane helix</keyword>
<feature type="domain" description="Protein kinase" evidence="4">
    <location>
        <begin position="228"/>
        <end position="490"/>
    </location>
</feature>
<evidence type="ECO:0000256" key="1">
    <source>
        <dbReference type="ARBA" id="ARBA00022741"/>
    </source>
</evidence>
<dbReference type="Proteomes" id="UP000886100">
    <property type="component" value="Unassembled WGS sequence"/>
</dbReference>
<dbReference type="SMART" id="SM00331">
    <property type="entry name" value="PP2C_SIG"/>
    <property type="match status" value="1"/>
</dbReference>
<keyword evidence="2" id="KW-0067">ATP-binding</keyword>
<dbReference type="Gene3D" id="3.30.200.20">
    <property type="entry name" value="Phosphorylase Kinase, domain 1"/>
    <property type="match status" value="1"/>
</dbReference>
<dbReference type="GO" id="GO:0005737">
    <property type="term" value="C:cytoplasm"/>
    <property type="evidence" value="ECO:0007669"/>
    <property type="project" value="TreeGrafter"/>
</dbReference>
<protein>
    <submittedName>
        <fullName evidence="6">Bifunctional protein-serine/threonine kinase/phosphatase</fullName>
    </submittedName>
</protein>
<dbReference type="GO" id="GO:0035556">
    <property type="term" value="P:intracellular signal transduction"/>
    <property type="evidence" value="ECO:0007669"/>
    <property type="project" value="TreeGrafter"/>
</dbReference>
<dbReference type="PROSITE" id="PS50011">
    <property type="entry name" value="PROTEIN_KINASE_DOM"/>
    <property type="match status" value="1"/>
</dbReference>
<dbReference type="InterPro" id="IPR000719">
    <property type="entry name" value="Prot_kinase_dom"/>
</dbReference>
<comment type="caution">
    <text evidence="6">The sequence shown here is derived from an EMBL/GenBank/DDBJ whole genome shotgun (WGS) entry which is preliminary data.</text>
</comment>